<dbReference type="OMA" id="PYMFGDS"/>
<dbReference type="PaxDb" id="3055-EDP00570"/>
<dbReference type="RefSeq" id="XP_001696878.2">
    <property type="nucleotide sequence ID" value="XM_001696826.2"/>
</dbReference>
<dbReference type="InParanoid" id="A0A2K3D4J3"/>
<reference evidence="1 2" key="1">
    <citation type="journal article" date="2007" name="Science">
        <title>The Chlamydomonas genome reveals the evolution of key animal and plant functions.</title>
        <authorList>
            <person name="Merchant S.S."/>
            <person name="Prochnik S.E."/>
            <person name="Vallon O."/>
            <person name="Harris E.H."/>
            <person name="Karpowicz S.J."/>
            <person name="Witman G.B."/>
            <person name="Terry A."/>
            <person name="Salamov A."/>
            <person name="Fritz-Laylin L.K."/>
            <person name="Marechal-Drouard L."/>
            <person name="Marshall W.F."/>
            <person name="Qu L.H."/>
            <person name="Nelson D.R."/>
            <person name="Sanderfoot A.A."/>
            <person name="Spalding M.H."/>
            <person name="Kapitonov V.V."/>
            <person name="Ren Q."/>
            <person name="Ferris P."/>
            <person name="Lindquist E."/>
            <person name="Shapiro H."/>
            <person name="Lucas S.M."/>
            <person name="Grimwood J."/>
            <person name="Schmutz J."/>
            <person name="Cardol P."/>
            <person name="Cerutti H."/>
            <person name="Chanfreau G."/>
            <person name="Chen C.L."/>
            <person name="Cognat V."/>
            <person name="Croft M.T."/>
            <person name="Dent R."/>
            <person name="Dutcher S."/>
            <person name="Fernandez E."/>
            <person name="Fukuzawa H."/>
            <person name="Gonzalez-Ballester D."/>
            <person name="Gonzalez-Halphen D."/>
            <person name="Hallmann A."/>
            <person name="Hanikenne M."/>
            <person name="Hippler M."/>
            <person name="Inwood W."/>
            <person name="Jabbari K."/>
            <person name="Kalanon M."/>
            <person name="Kuras R."/>
            <person name="Lefebvre P.A."/>
            <person name="Lemaire S.D."/>
            <person name="Lobanov A.V."/>
            <person name="Lohr M."/>
            <person name="Manuell A."/>
            <person name="Meier I."/>
            <person name="Mets L."/>
            <person name="Mittag M."/>
            <person name="Mittelmeier T."/>
            <person name="Moroney J.V."/>
            <person name="Moseley J."/>
            <person name="Napoli C."/>
            <person name="Nedelcu A.M."/>
            <person name="Niyogi K."/>
            <person name="Novoselov S.V."/>
            <person name="Paulsen I.T."/>
            <person name="Pazour G."/>
            <person name="Purton S."/>
            <person name="Ral J.P."/>
            <person name="Riano-Pachon D.M."/>
            <person name="Riekhof W."/>
            <person name="Rymarquis L."/>
            <person name="Schroda M."/>
            <person name="Stern D."/>
            <person name="Umen J."/>
            <person name="Willows R."/>
            <person name="Wilson N."/>
            <person name="Zimmer S.L."/>
            <person name="Allmer J."/>
            <person name="Balk J."/>
            <person name="Bisova K."/>
            <person name="Chen C.J."/>
            <person name="Elias M."/>
            <person name="Gendler K."/>
            <person name="Hauser C."/>
            <person name="Lamb M.R."/>
            <person name="Ledford H."/>
            <person name="Long J.C."/>
            <person name="Minagawa J."/>
            <person name="Page M.D."/>
            <person name="Pan J."/>
            <person name="Pootakham W."/>
            <person name="Roje S."/>
            <person name="Rose A."/>
            <person name="Stahlberg E."/>
            <person name="Terauchi A.M."/>
            <person name="Yang P."/>
            <person name="Ball S."/>
            <person name="Bowler C."/>
            <person name="Dieckmann C.L."/>
            <person name="Gladyshev V.N."/>
            <person name="Green P."/>
            <person name="Jorgensen R."/>
            <person name="Mayfield S."/>
            <person name="Mueller-Roeber B."/>
            <person name="Rajamani S."/>
            <person name="Sayre R.T."/>
            <person name="Brokstein P."/>
            <person name="Dubchak I."/>
            <person name="Goodstein D."/>
            <person name="Hornick L."/>
            <person name="Huang Y.W."/>
            <person name="Jhaveri J."/>
            <person name="Luo Y."/>
            <person name="Martinez D."/>
            <person name="Ngau W.C."/>
            <person name="Otillar B."/>
            <person name="Poliakov A."/>
            <person name="Porter A."/>
            <person name="Szajkowski L."/>
            <person name="Werner G."/>
            <person name="Zhou K."/>
            <person name="Grigoriev I.V."/>
            <person name="Rokhsar D.S."/>
            <person name="Grossman A.R."/>
        </authorList>
    </citation>
    <scope>NUCLEOTIDE SEQUENCE [LARGE SCALE GENOMIC DNA]</scope>
    <source>
        <strain evidence="2">CC-503</strain>
    </source>
</reference>
<dbReference type="KEGG" id="cre:CHLRE_12g527150v5"/>
<dbReference type="PANTHER" id="PTHR36436">
    <property type="entry name" value="SLL5081 PROTEIN"/>
    <property type="match status" value="1"/>
</dbReference>
<evidence type="ECO:0000313" key="1">
    <source>
        <dbReference type="EMBL" id="PNW75456.1"/>
    </source>
</evidence>
<dbReference type="SUPFAM" id="SSF103032">
    <property type="entry name" value="Hypothetical protein YwqG"/>
    <property type="match status" value="1"/>
</dbReference>
<dbReference type="AlphaFoldDB" id="A0A2K3D4J3"/>
<dbReference type="PANTHER" id="PTHR36436:SF6">
    <property type="entry name" value="SLL5081 PROTEIN"/>
    <property type="match status" value="1"/>
</dbReference>
<evidence type="ECO:0008006" key="3">
    <source>
        <dbReference type="Google" id="ProtNLM"/>
    </source>
</evidence>
<dbReference type="InterPro" id="IPR015315">
    <property type="entry name" value="DUF1963"/>
</dbReference>
<dbReference type="ExpressionAtlas" id="A0A2K3D4J3">
    <property type="expression patterns" value="baseline and differential"/>
</dbReference>
<dbReference type="Gene3D" id="2.30.320.10">
    <property type="entry name" value="YwqG-like"/>
    <property type="match status" value="1"/>
</dbReference>
<keyword evidence="2" id="KW-1185">Reference proteome</keyword>
<dbReference type="Pfam" id="PF09234">
    <property type="entry name" value="DUF1963"/>
    <property type="match status" value="1"/>
</dbReference>
<dbReference type="Proteomes" id="UP000006906">
    <property type="component" value="Chromosome 12"/>
</dbReference>
<accession>A0A2K3D4J3</accession>
<gene>
    <name evidence="1" type="ORF">CHLRE_12g527150v5</name>
</gene>
<proteinExistence type="predicted"/>
<sequence length="282" mass="30942">MGRPFIDYSEEDADSLSSRDSQEWLAVARAALAESGSDENLDEVIAYLGSLRRPAWKPNEGDVPEGGLKLFDSKIGGLPYLLPDEEWPTNNGDGLSFLWQFRLQELPGPVRAALGHSSGLMQLFISEALDEDEGQWYLLRVVTESQLQPRDPADVAAQLPHEHFELYPEKAVLGFDRVMDCPCSEDALSDLPPGVDDHQAAVVLDRLSSAGLYATQSGDKLMGWPNWCQGPEWAKTGAGQRYLQVVQVEGTLVPFAVGDSGTLVLQRHPTDVATWGISWACC</sequence>
<dbReference type="EMBL" id="CM008973">
    <property type="protein sequence ID" value="PNW75456.1"/>
    <property type="molecule type" value="Genomic_DNA"/>
</dbReference>
<organism evidence="1 2">
    <name type="scientific">Chlamydomonas reinhardtii</name>
    <name type="common">Chlamydomonas smithii</name>
    <dbReference type="NCBI Taxonomy" id="3055"/>
    <lineage>
        <taxon>Eukaryota</taxon>
        <taxon>Viridiplantae</taxon>
        <taxon>Chlorophyta</taxon>
        <taxon>core chlorophytes</taxon>
        <taxon>Chlorophyceae</taxon>
        <taxon>CS clade</taxon>
        <taxon>Chlamydomonadales</taxon>
        <taxon>Chlamydomonadaceae</taxon>
        <taxon>Chlamydomonas</taxon>
    </lineage>
</organism>
<name>A0A2K3D4J3_CHLRE</name>
<dbReference type="OrthoDB" id="525999at2759"/>
<evidence type="ECO:0000313" key="2">
    <source>
        <dbReference type="Proteomes" id="UP000006906"/>
    </source>
</evidence>
<protein>
    <recommendedName>
        <fullName evidence="3">DUF1963 domain-containing protein</fullName>
    </recommendedName>
</protein>
<dbReference type="InterPro" id="IPR035948">
    <property type="entry name" value="YwqG-like_sf"/>
</dbReference>
<dbReference type="GeneID" id="5722469"/>
<dbReference type="Gramene" id="PNW75456">
    <property type="protein sequence ID" value="PNW75456"/>
    <property type="gene ID" value="CHLRE_12g527150v5"/>
</dbReference>